<proteinExistence type="inferred from homology"/>
<dbReference type="GO" id="GO:0004798">
    <property type="term" value="F:dTMP kinase activity"/>
    <property type="evidence" value="ECO:0007669"/>
    <property type="project" value="TreeGrafter"/>
</dbReference>
<dbReference type="OrthoDB" id="425602at2759"/>
<dbReference type="InterPro" id="IPR039430">
    <property type="entry name" value="Thymidylate_kin-like_dom"/>
</dbReference>
<dbReference type="GO" id="GO:0006235">
    <property type="term" value="P:dTTP biosynthetic process"/>
    <property type="evidence" value="ECO:0007669"/>
    <property type="project" value="TreeGrafter"/>
</dbReference>
<dbReference type="AlphaFoldDB" id="A0A1Y1S7R9"/>
<organism evidence="3 4">
    <name type="scientific">Enterospora canceri</name>
    <dbReference type="NCBI Taxonomy" id="1081671"/>
    <lineage>
        <taxon>Eukaryota</taxon>
        <taxon>Fungi</taxon>
        <taxon>Fungi incertae sedis</taxon>
        <taxon>Microsporidia</taxon>
        <taxon>Enterocytozoonidae</taxon>
        <taxon>Enterospora</taxon>
    </lineage>
</organism>
<dbReference type="SUPFAM" id="SSF52540">
    <property type="entry name" value="P-loop containing nucleoside triphosphate hydrolases"/>
    <property type="match status" value="1"/>
</dbReference>
<dbReference type="Pfam" id="PF02223">
    <property type="entry name" value="Thymidylate_kin"/>
    <property type="match status" value="2"/>
</dbReference>
<dbReference type="GO" id="GO:0006227">
    <property type="term" value="P:dUDP biosynthetic process"/>
    <property type="evidence" value="ECO:0007669"/>
    <property type="project" value="TreeGrafter"/>
</dbReference>
<dbReference type="GO" id="GO:0005737">
    <property type="term" value="C:cytoplasm"/>
    <property type="evidence" value="ECO:0007669"/>
    <property type="project" value="TreeGrafter"/>
</dbReference>
<protein>
    <submittedName>
        <fullName evidence="3">KTHY</fullName>
    </submittedName>
</protein>
<comment type="caution">
    <text evidence="3">The sequence shown here is derived from an EMBL/GenBank/DDBJ whole genome shotgun (WGS) entry which is preliminary data.</text>
</comment>
<evidence type="ECO:0000256" key="1">
    <source>
        <dbReference type="ARBA" id="ARBA00009776"/>
    </source>
</evidence>
<accession>A0A1Y1S7R9</accession>
<comment type="similarity">
    <text evidence="1">Belongs to the thymidylate kinase family.</text>
</comment>
<feature type="domain" description="Thymidylate kinase-like" evidence="2">
    <location>
        <begin position="10"/>
        <end position="58"/>
    </location>
</feature>
<sequence length="240" mass="27964">MSKGNLFIVLEGIDHSGKSTLAKLLANQLGYTYICFPNRTTKIGGILNAFLQENKEYTVDELDALDDEIWRLIDELNLDKSPFKAFVNEEAGESEFFRSQRLNKYIIILFCLNRYEKAEWIKRELKQNGVVCDRYWISGAAVASCKGFEWESVKKLEKQLPQADLTFFLDVSPVETVKRAGFGDETHDIVEFQQHFYDKYRSIDEEMIYIRNGSIQGQLDQMIFFIEEFKSQSRENNTNK</sequence>
<dbReference type="Proteomes" id="UP000192639">
    <property type="component" value="Unassembled WGS sequence"/>
</dbReference>
<dbReference type="Gene3D" id="3.40.50.300">
    <property type="entry name" value="P-loop containing nucleotide triphosphate hydrolases"/>
    <property type="match status" value="1"/>
</dbReference>
<evidence type="ECO:0000313" key="4">
    <source>
        <dbReference type="Proteomes" id="UP000192639"/>
    </source>
</evidence>
<dbReference type="EMBL" id="LWDP01000019">
    <property type="protein sequence ID" value="ORD94481.1"/>
    <property type="molecule type" value="Genomic_DNA"/>
</dbReference>
<feature type="domain" description="Thymidylate kinase-like" evidence="2">
    <location>
        <begin position="102"/>
        <end position="203"/>
    </location>
</feature>
<evidence type="ECO:0000313" key="3">
    <source>
        <dbReference type="EMBL" id="ORD94481.1"/>
    </source>
</evidence>
<gene>
    <name evidence="3" type="primary">KTHY</name>
    <name evidence="3" type="ORF">ECANGB1_685</name>
</gene>
<evidence type="ECO:0000259" key="2">
    <source>
        <dbReference type="Pfam" id="PF02223"/>
    </source>
</evidence>
<dbReference type="PANTHER" id="PTHR10344">
    <property type="entry name" value="THYMIDYLATE KINASE"/>
    <property type="match status" value="1"/>
</dbReference>
<dbReference type="InterPro" id="IPR027417">
    <property type="entry name" value="P-loop_NTPase"/>
</dbReference>
<dbReference type="GO" id="GO:0006233">
    <property type="term" value="P:dTDP biosynthetic process"/>
    <property type="evidence" value="ECO:0007669"/>
    <property type="project" value="TreeGrafter"/>
</dbReference>
<name>A0A1Y1S7R9_9MICR</name>
<dbReference type="VEuPathDB" id="MicrosporidiaDB:ECANGB1_685"/>
<dbReference type="PANTHER" id="PTHR10344:SF1">
    <property type="entry name" value="THYMIDYLATE KINASE"/>
    <property type="match status" value="1"/>
</dbReference>
<reference evidence="3 4" key="1">
    <citation type="journal article" date="2017" name="Environ. Microbiol.">
        <title>Decay of the glycolytic pathway and adaptation to intranuclear parasitism within Enterocytozoonidae microsporidia.</title>
        <authorList>
            <person name="Wiredu Boakye D."/>
            <person name="Jaroenlak P."/>
            <person name="Prachumwat A."/>
            <person name="Williams T.A."/>
            <person name="Bateman K.S."/>
            <person name="Itsathitphaisarn O."/>
            <person name="Sritunyalucksana K."/>
            <person name="Paszkiewicz K.H."/>
            <person name="Moore K.A."/>
            <person name="Stentiford G.D."/>
            <person name="Williams B.A."/>
        </authorList>
    </citation>
    <scope>NUCLEOTIDE SEQUENCE [LARGE SCALE GENOMIC DNA]</scope>
    <source>
        <strain evidence="3 4">GB1</strain>
    </source>
</reference>
<keyword evidence="4" id="KW-1185">Reference proteome</keyword>